<dbReference type="PANTHER" id="PTHR43297:SF2">
    <property type="entry name" value="DIPEPTIDE TRANSPORT ATP-BINDING PROTEIN DPPD"/>
    <property type="match status" value="1"/>
</dbReference>
<dbReference type="InterPro" id="IPR003593">
    <property type="entry name" value="AAA+_ATPase"/>
</dbReference>
<keyword evidence="7" id="KW-0472">Membrane</keyword>
<organism evidence="9 10">
    <name type="scientific">Paenibacillus ginsengarvi</name>
    <dbReference type="NCBI Taxonomy" id="400777"/>
    <lineage>
        <taxon>Bacteria</taxon>
        <taxon>Bacillati</taxon>
        <taxon>Bacillota</taxon>
        <taxon>Bacilli</taxon>
        <taxon>Bacillales</taxon>
        <taxon>Paenibacillaceae</taxon>
        <taxon>Paenibacillus</taxon>
    </lineage>
</organism>
<evidence type="ECO:0000256" key="3">
    <source>
        <dbReference type="ARBA" id="ARBA00022448"/>
    </source>
</evidence>
<keyword evidence="4" id="KW-1003">Cell membrane</keyword>
<keyword evidence="3" id="KW-0813">Transport</keyword>
<dbReference type="EMBL" id="RBAH01000020">
    <property type="protein sequence ID" value="RKN77109.1"/>
    <property type="molecule type" value="Genomic_DNA"/>
</dbReference>
<feature type="domain" description="ABC transporter" evidence="8">
    <location>
        <begin position="6"/>
        <end position="256"/>
    </location>
</feature>
<evidence type="ECO:0000313" key="10">
    <source>
        <dbReference type="Proteomes" id="UP000282311"/>
    </source>
</evidence>
<evidence type="ECO:0000256" key="7">
    <source>
        <dbReference type="ARBA" id="ARBA00023136"/>
    </source>
</evidence>
<dbReference type="Pfam" id="PF00005">
    <property type="entry name" value="ABC_tran"/>
    <property type="match status" value="1"/>
</dbReference>
<keyword evidence="6 9" id="KW-0067">ATP-binding</keyword>
<proteinExistence type="inferred from homology"/>
<dbReference type="Gene3D" id="3.40.50.300">
    <property type="entry name" value="P-loop containing nucleotide triphosphate hydrolases"/>
    <property type="match status" value="1"/>
</dbReference>
<sequence>MANALLELNDLEVSFTIGKRVVPALQQISFQVGAGETVGIVGESGCGKSLTSLSVMGLLPGTAAMTKGGIMLDGKRMEQASGDSWSAVRGKQAAMIFQNPMSALNPLMPVGKQIAEMAMAHLSVSKPEAKRLALEMMTKVGLSRVERLYDDYPHRLSGGMMQRIMIAMALICKPKLLIADEPTTALDVTIQAQILDLLAELNRSTGTAILFISHDLGVIREVCRRVIVMYAGYIVEDAPVEEILDHPKHPYTAGLLKSLPGADKRGSALYTIPGRVPAITDRKGGCPFAGRCPSASDVCERIAPELRQTLAGHGDHRVRCHLYADGGRAV</sequence>
<dbReference type="GO" id="GO:0005524">
    <property type="term" value="F:ATP binding"/>
    <property type="evidence" value="ECO:0007669"/>
    <property type="project" value="UniProtKB-KW"/>
</dbReference>
<accession>A0A3B0BY26</accession>
<dbReference type="InterPro" id="IPR017871">
    <property type="entry name" value="ABC_transporter-like_CS"/>
</dbReference>
<dbReference type="InterPro" id="IPR027417">
    <property type="entry name" value="P-loop_NTPase"/>
</dbReference>
<evidence type="ECO:0000256" key="1">
    <source>
        <dbReference type="ARBA" id="ARBA00004202"/>
    </source>
</evidence>
<dbReference type="GO" id="GO:0005886">
    <property type="term" value="C:plasma membrane"/>
    <property type="evidence" value="ECO:0007669"/>
    <property type="project" value="UniProtKB-SubCell"/>
</dbReference>
<dbReference type="InterPro" id="IPR050388">
    <property type="entry name" value="ABC_Ni/Peptide_Import"/>
</dbReference>
<dbReference type="OrthoDB" id="9802264at2"/>
<dbReference type="SUPFAM" id="SSF52540">
    <property type="entry name" value="P-loop containing nucleoside triphosphate hydrolases"/>
    <property type="match status" value="1"/>
</dbReference>
<dbReference type="GO" id="GO:0015833">
    <property type="term" value="P:peptide transport"/>
    <property type="evidence" value="ECO:0007669"/>
    <property type="project" value="InterPro"/>
</dbReference>
<keyword evidence="10" id="KW-1185">Reference proteome</keyword>
<dbReference type="PANTHER" id="PTHR43297">
    <property type="entry name" value="OLIGOPEPTIDE TRANSPORT ATP-BINDING PROTEIN APPD"/>
    <property type="match status" value="1"/>
</dbReference>
<evidence type="ECO:0000256" key="5">
    <source>
        <dbReference type="ARBA" id="ARBA00022741"/>
    </source>
</evidence>
<evidence type="ECO:0000313" key="9">
    <source>
        <dbReference type="EMBL" id="RKN77109.1"/>
    </source>
</evidence>
<evidence type="ECO:0000256" key="6">
    <source>
        <dbReference type="ARBA" id="ARBA00022840"/>
    </source>
</evidence>
<dbReference type="SMART" id="SM00382">
    <property type="entry name" value="AAA"/>
    <property type="match status" value="1"/>
</dbReference>
<gene>
    <name evidence="9" type="ORF">D7M11_24115</name>
</gene>
<dbReference type="RefSeq" id="WP_120749818.1">
    <property type="nucleotide sequence ID" value="NZ_RBAH01000020.1"/>
</dbReference>
<dbReference type="FunFam" id="3.40.50.300:FF:000016">
    <property type="entry name" value="Oligopeptide ABC transporter ATP-binding component"/>
    <property type="match status" value="1"/>
</dbReference>
<comment type="subcellular location">
    <subcellularLocation>
        <location evidence="1">Cell membrane</location>
        <topology evidence="1">Peripheral membrane protein</topology>
    </subcellularLocation>
</comment>
<evidence type="ECO:0000256" key="4">
    <source>
        <dbReference type="ARBA" id="ARBA00022475"/>
    </source>
</evidence>
<reference evidence="9 10" key="1">
    <citation type="journal article" date="2007" name="Int. J. Syst. Evol. Microbiol.">
        <title>Paenibacillus ginsengarvi sp. nov., isolated from soil from ginseng cultivation.</title>
        <authorList>
            <person name="Yoon M.H."/>
            <person name="Ten L.N."/>
            <person name="Im W.T."/>
        </authorList>
    </citation>
    <scope>NUCLEOTIDE SEQUENCE [LARGE SCALE GENOMIC DNA]</scope>
    <source>
        <strain evidence="9 10">KCTC 13059</strain>
    </source>
</reference>
<dbReference type="GO" id="GO:0016887">
    <property type="term" value="F:ATP hydrolysis activity"/>
    <property type="evidence" value="ECO:0007669"/>
    <property type="project" value="InterPro"/>
</dbReference>
<dbReference type="AlphaFoldDB" id="A0A3B0BY26"/>
<dbReference type="CDD" id="cd03257">
    <property type="entry name" value="ABC_NikE_OppD_transporters"/>
    <property type="match status" value="1"/>
</dbReference>
<dbReference type="InterPro" id="IPR003439">
    <property type="entry name" value="ABC_transporter-like_ATP-bd"/>
</dbReference>
<keyword evidence="5" id="KW-0547">Nucleotide-binding</keyword>
<comment type="similarity">
    <text evidence="2">Belongs to the ABC transporter superfamily.</text>
</comment>
<dbReference type="Pfam" id="PF08352">
    <property type="entry name" value="oligo_HPY"/>
    <property type="match status" value="1"/>
</dbReference>
<dbReference type="NCBIfam" id="TIGR01727">
    <property type="entry name" value="oligo_HPY"/>
    <property type="match status" value="1"/>
</dbReference>
<comment type="caution">
    <text evidence="9">The sequence shown here is derived from an EMBL/GenBank/DDBJ whole genome shotgun (WGS) entry which is preliminary data.</text>
</comment>
<evidence type="ECO:0000256" key="2">
    <source>
        <dbReference type="ARBA" id="ARBA00005417"/>
    </source>
</evidence>
<dbReference type="PROSITE" id="PS00211">
    <property type="entry name" value="ABC_TRANSPORTER_1"/>
    <property type="match status" value="1"/>
</dbReference>
<dbReference type="InterPro" id="IPR013563">
    <property type="entry name" value="Oligopep_ABC_C"/>
</dbReference>
<dbReference type="PROSITE" id="PS50893">
    <property type="entry name" value="ABC_TRANSPORTER_2"/>
    <property type="match status" value="1"/>
</dbReference>
<name>A0A3B0BY26_9BACL</name>
<protein>
    <submittedName>
        <fullName evidence="9">ABC transporter ATP-binding protein</fullName>
    </submittedName>
</protein>
<dbReference type="Proteomes" id="UP000282311">
    <property type="component" value="Unassembled WGS sequence"/>
</dbReference>
<evidence type="ECO:0000259" key="8">
    <source>
        <dbReference type="PROSITE" id="PS50893"/>
    </source>
</evidence>